<evidence type="ECO:0000313" key="2">
    <source>
        <dbReference type="Proteomes" id="UP001597369"/>
    </source>
</evidence>
<sequence length="152" mass="17412">MFSTFAFSLSPLNSTELMPFEIKYESDFYRIEVDAANTLLRATWLRNVNDREMITGGTKLFEVCCDTKVERAIAYMQALGALNPEAKEWMSTKFYKLLSLTPLKKLARILPSSLFHRLSLESVVTRAEALGVTKFTVKNFVDQDQALEWLVE</sequence>
<proteinExistence type="predicted"/>
<gene>
    <name evidence="1" type="ORF">ACFSKU_18490</name>
</gene>
<keyword evidence="2" id="KW-1185">Reference proteome</keyword>
<comment type="caution">
    <text evidence="1">The sequence shown here is derived from an EMBL/GenBank/DDBJ whole genome shotgun (WGS) entry which is preliminary data.</text>
</comment>
<reference evidence="2" key="1">
    <citation type="journal article" date="2019" name="Int. J. Syst. Evol. Microbiol.">
        <title>The Global Catalogue of Microorganisms (GCM) 10K type strain sequencing project: providing services to taxonomists for standard genome sequencing and annotation.</title>
        <authorList>
            <consortium name="The Broad Institute Genomics Platform"/>
            <consortium name="The Broad Institute Genome Sequencing Center for Infectious Disease"/>
            <person name="Wu L."/>
            <person name="Ma J."/>
        </authorList>
    </citation>
    <scope>NUCLEOTIDE SEQUENCE [LARGE SCALE GENOMIC DNA]</scope>
    <source>
        <strain evidence="2">JCM 16545</strain>
    </source>
</reference>
<dbReference type="EMBL" id="JBHUHV010000058">
    <property type="protein sequence ID" value="MFD2068885.1"/>
    <property type="molecule type" value="Genomic_DNA"/>
</dbReference>
<evidence type="ECO:0008006" key="3">
    <source>
        <dbReference type="Google" id="ProtNLM"/>
    </source>
</evidence>
<accession>A0ABW4X3K6</accession>
<organism evidence="1 2">
    <name type="scientific">Pontibacter silvestris</name>
    <dbReference type="NCBI Taxonomy" id="2305183"/>
    <lineage>
        <taxon>Bacteria</taxon>
        <taxon>Pseudomonadati</taxon>
        <taxon>Bacteroidota</taxon>
        <taxon>Cytophagia</taxon>
        <taxon>Cytophagales</taxon>
        <taxon>Hymenobacteraceae</taxon>
        <taxon>Pontibacter</taxon>
    </lineage>
</organism>
<name>A0ABW4X3K6_9BACT</name>
<protein>
    <recommendedName>
        <fullName evidence="3">STAS/SEC14 domain-containing protein</fullName>
    </recommendedName>
</protein>
<evidence type="ECO:0000313" key="1">
    <source>
        <dbReference type="EMBL" id="MFD2068885.1"/>
    </source>
</evidence>
<dbReference type="Proteomes" id="UP001597369">
    <property type="component" value="Unassembled WGS sequence"/>
</dbReference>